<dbReference type="RefSeq" id="XP_013423367.1">
    <property type="nucleotide sequence ID" value="XM_013567913.1"/>
</dbReference>
<proteinExistence type="predicted"/>
<protein>
    <submittedName>
        <fullName evidence="2">Nucleotide-diphospho-sugar transferase</fullName>
    </submittedName>
</protein>
<accession>A0A074W8H4</accession>
<gene>
    <name evidence="2" type="ORF">M436DRAFT_76437</name>
</gene>
<keyword evidence="2" id="KW-0808">Transferase</keyword>
<dbReference type="Proteomes" id="UP000027730">
    <property type="component" value="Unassembled WGS sequence"/>
</dbReference>
<evidence type="ECO:0000256" key="1">
    <source>
        <dbReference type="SAM" id="MobiDB-lite"/>
    </source>
</evidence>
<reference evidence="2 3" key="1">
    <citation type="journal article" date="2014" name="BMC Genomics">
        <title>Genome sequencing of four Aureobasidium pullulans varieties: biotechnological potential, stress tolerance, and description of new species.</title>
        <authorList>
            <person name="Gostin Ar C."/>
            <person name="Ohm R.A."/>
            <person name="Kogej T."/>
            <person name="Sonjak S."/>
            <person name="Turk M."/>
            <person name="Zajc J."/>
            <person name="Zalar P."/>
            <person name="Grube M."/>
            <person name="Sun H."/>
            <person name="Han J."/>
            <person name="Sharma A."/>
            <person name="Chiniquy J."/>
            <person name="Ngan C.Y."/>
            <person name="Lipzen A."/>
            <person name="Barry K."/>
            <person name="Grigoriev I.V."/>
            <person name="Gunde-Cimerman N."/>
        </authorList>
    </citation>
    <scope>NUCLEOTIDE SEQUENCE [LARGE SCALE GENOMIC DNA]</scope>
    <source>
        <strain evidence="2 3">CBS 147.97</strain>
    </source>
</reference>
<dbReference type="EMBL" id="KL584723">
    <property type="protein sequence ID" value="KEQ69163.1"/>
    <property type="molecule type" value="Genomic_DNA"/>
</dbReference>
<dbReference type="OrthoDB" id="2014201at2759"/>
<dbReference type="SUPFAM" id="SSF53448">
    <property type="entry name" value="Nucleotide-diphospho-sugar transferases"/>
    <property type="match status" value="1"/>
</dbReference>
<sequence>MTGHTFGQGSSFAIDDAVVSDGEKARPHVDKSLGIAQKQRVITLKARPSPYAYVFYATQDTYACSVLVNIRQLQGIHKTPHRIFVLITKDISANYVSALSSTGAMLSLQIPPPLREGTEGGVYYRDCLLKLFGFKMHRIDPSLKKVIVLDSDQLILKPLDHLFYMDALNADLAAPRAYWIDKQTFSTAFMVISLSDRTWRKVETALQNVKIDQYDMDIANEVFGDEVLMLTGSFVALNSHWEDWNLPRWFHAPDVIVTEPVLPSISTKADDKSLATDHSHPSSGRLPDTIPGIINAPKDKKHDRPFTPDRDPTITEHTDLKSRYLYNQLFDLYNQVSVLHYTAMTKPWGTNAMMIDQGRPDAHPLLREQFMA</sequence>
<dbReference type="GeneID" id="25415840"/>
<organism evidence="2 3">
    <name type="scientific">Aureobasidium namibiae CBS 147.97</name>
    <dbReference type="NCBI Taxonomy" id="1043004"/>
    <lineage>
        <taxon>Eukaryota</taxon>
        <taxon>Fungi</taxon>
        <taxon>Dikarya</taxon>
        <taxon>Ascomycota</taxon>
        <taxon>Pezizomycotina</taxon>
        <taxon>Dothideomycetes</taxon>
        <taxon>Dothideomycetidae</taxon>
        <taxon>Dothideales</taxon>
        <taxon>Saccotheciaceae</taxon>
        <taxon>Aureobasidium</taxon>
    </lineage>
</organism>
<evidence type="ECO:0000313" key="2">
    <source>
        <dbReference type="EMBL" id="KEQ69163.1"/>
    </source>
</evidence>
<dbReference type="Gene3D" id="3.90.550.10">
    <property type="entry name" value="Spore Coat Polysaccharide Biosynthesis Protein SpsA, Chain A"/>
    <property type="match status" value="1"/>
</dbReference>
<dbReference type="HOGENOM" id="CLU_034860_3_0_1"/>
<name>A0A074W8H4_9PEZI</name>
<feature type="region of interest" description="Disordered" evidence="1">
    <location>
        <begin position="268"/>
        <end position="315"/>
    </location>
</feature>
<keyword evidence="3" id="KW-1185">Reference proteome</keyword>
<dbReference type="GO" id="GO:0016740">
    <property type="term" value="F:transferase activity"/>
    <property type="evidence" value="ECO:0007669"/>
    <property type="project" value="UniProtKB-KW"/>
</dbReference>
<dbReference type="InterPro" id="IPR050587">
    <property type="entry name" value="GNT1/Glycosyltrans_8"/>
</dbReference>
<dbReference type="InterPro" id="IPR029044">
    <property type="entry name" value="Nucleotide-diphossugar_trans"/>
</dbReference>
<dbReference type="PANTHER" id="PTHR11183">
    <property type="entry name" value="GLYCOGENIN SUBFAMILY MEMBER"/>
    <property type="match status" value="1"/>
</dbReference>
<dbReference type="STRING" id="1043004.A0A074W8H4"/>
<feature type="compositionally biased region" description="Basic and acidic residues" evidence="1">
    <location>
        <begin position="297"/>
        <end position="315"/>
    </location>
</feature>
<evidence type="ECO:0000313" key="3">
    <source>
        <dbReference type="Proteomes" id="UP000027730"/>
    </source>
</evidence>
<dbReference type="AlphaFoldDB" id="A0A074W8H4"/>
<feature type="compositionally biased region" description="Basic and acidic residues" evidence="1">
    <location>
        <begin position="268"/>
        <end position="280"/>
    </location>
</feature>